<evidence type="ECO:0000256" key="3">
    <source>
        <dbReference type="ARBA" id="ARBA00004496"/>
    </source>
</evidence>
<comment type="catalytic activity">
    <reaction evidence="12">
        <text>Fe(III)-heme b-[protein] + nitric oxide + H2O = Fe(II)-heme b-[protein] + nitrite + 2 H(+)</text>
        <dbReference type="Rhea" id="RHEA:77711"/>
        <dbReference type="Rhea" id="RHEA-COMP:18975"/>
        <dbReference type="Rhea" id="RHEA-COMP:18976"/>
        <dbReference type="ChEBI" id="CHEBI:15377"/>
        <dbReference type="ChEBI" id="CHEBI:15378"/>
        <dbReference type="ChEBI" id="CHEBI:16301"/>
        <dbReference type="ChEBI" id="CHEBI:16480"/>
        <dbReference type="ChEBI" id="CHEBI:55376"/>
        <dbReference type="ChEBI" id="CHEBI:60344"/>
    </reaction>
    <physiologicalReaction direction="right-to-left" evidence="12">
        <dbReference type="Rhea" id="RHEA:77713"/>
    </physiologicalReaction>
</comment>
<evidence type="ECO:0000256" key="14">
    <source>
        <dbReference type="SAM" id="MobiDB-lite"/>
    </source>
</evidence>
<keyword evidence="10 13" id="KW-0408">Iron</keyword>
<dbReference type="Proteomes" id="UP001633002">
    <property type="component" value="Unassembled WGS sequence"/>
</dbReference>
<dbReference type="InterPro" id="IPR009050">
    <property type="entry name" value="Globin-like_sf"/>
</dbReference>
<keyword evidence="7 13" id="KW-0349">Heme</keyword>
<evidence type="ECO:0000256" key="12">
    <source>
        <dbReference type="ARBA" id="ARBA00048118"/>
    </source>
</evidence>
<dbReference type="AlphaFoldDB" id="A0ABD3H5I3"/>
<sequence>MASMSLSRTLVTGATWCTTASLDCLRTSWSANQTTPKMSPGRSFRRSPAIGTAPVKSSSSKQDTRSLRSSWTQSGVFGGSELTQRFASSFRRDTSRQPCKAVAAYTSEQAQLVKTTWQLLKKDAGKNGMTLFLKVFEIAPSAAELFSFLRDSPIPREKNPQLKAHALTVFKMVGDAAVELGEHGGLEALKGTLVELGVSHYSYGILNEHFDVVKYALLQTIQEGLPELWSPELKAAWAQAYDELTAVIKEVMKGQKAQKAEAQAASA</sequence>
<comment type="cofactor">
    <cofactor evidence="1">
        <name>heme b</name>
        <dbReference type="ChEBI" id="CHEBI:60344"/>
    </cofactor>
</comment>
<keyword evidence="11" id="KW-0539">Nucleus</keyword>
<comment type="subcellular location">
    <subcellularLocation>
        <location evidence="3">Cytoplasm</location>
    </subcellularLocation>
    <subcellularLocation>
        <location evidence="2">Nucleus</location>
    </subcellularLocation>
</comment>
<dbReference type="GO" id="GO:0005634">
    <property type="term" value="C:nucleus"/>
    <property type="evidence" value="ECO:0007669"/>
    <property type="project" value="UniProtKB-SubCell"/>
</dbReference>
<dbReference type="SUPFAM" id="SSF46458">
    <property type="entry name" value="Globin-like"/>
    <property type="match status" value="1"/>
</dbReference>
<keyword evidence="6" id="KW-0963">Cytoplasm</keyword>
<dbReference type="EMBL" id="JBJQOH010000006">
    <property type="protein sequence ID" value="KAL3686121.1"/>
    <property type="molecule type" value="Genomic_DNA"/>
</dbReference>
<reference evidence="16 17" key="1">
    <citation type="submission" date="2024-09" db="EMBL/GenBank/DDBJ databases">
        <title>Chromosome-scale assembly of Riccia sorocarpa.</title>
        <authorList>
            <person name="Paukszto L."/>
        </authorList>
    </citation>
    <scope>NUCLEOTIDE SEQUENCE [LARGE SCALE GENOMIC DNA]</scope>
    <source>
        <strain evidence="16">LP-2024</strain>
        <tissue evidence="16">Aerial parts of the thallus</tissue>
    </source>
</reference>
<evidence type="ECO:0000313" key="17">
    <source>
        <dbReference type="Proteomes" id="UP001633002"/>
    </source>
</evidence>
<accession>A0ABD3H5I3</accession>
<dbReference type="InterPro" id="IPR001032">
    <property type="entry name" value="Leghaemoglobin-like"/>
</dbReference>
<feature type="region of interest" description="Disordered" evidence="14">
    <location>
        <begin position="31"/>
        <end position="72"/>
    </location>
</feature>
<evidence type="ECO:0000256" key="9">
    <source>
        <dbReference type="ARBA" id="ARBA00023002"/>
    </source>
</evidence>
<evidence type="ECO:0000256" key="7">
    <source>
        <dbReference type="ARBA" id="ARBA00022617"/>
    </source>
</evidence>
<keyword evidence="8 13" id="KW-0479">Metal-binding</keyword>
<feature type="domain" description="Globin" evidence="15">
    <location>
        <begin position="104"/>
        <end position="253"/>
    </location>
</feature>
<comment type="subunit">
    <text evidence="5">Homodimer.</text>
</comment>
<name>A0ABD3H5I3_9MARC</name>
<keyword evidence="17" id="KW-1185">Reference proteome</keyword>
<evidence type="ECO:0000313" key="16">
    <source>
        <dbReference type="EMBL" id="KAL3686121.1"/>
    </source>
</evidence>
<evidence type="ECO:0000256" key="13">
    <source>
        <dbReference type="RuleBase" id="RU000625"/>
    </source>
</evidence>
<dbReference type="GO" id="GO:0005737">
    <property type="term" value="C:cytoplasm"/>
    <property type="evidence" value="ECO:0007669"/>
    <property type="project" value="UniProtKB-SubCell"/>
</dbReference>
<comment type="similarity">
    <text evidence="4 13">Belongs to the plant globin family.</text>
</comment>
<comment type="caution">
    <text evidence="16">The sequence shown here is derived from an EMBL/GenBank/DDBJ whole genome shotgun (WGS) entry which is preliminary data.</text>
</comment>
<evidence type="ECO:0000256" key="10">
    <source>
        <dbReference type="ARBA" id="ARBA00023004"/>
    </source>
</evidence>
<dbReference type="InterPro" id="IPR012292">
    <property type="entry name" value="Globin/Proto"/>
</dbReference>
<dbReference type="Gene3D" id="1.10.490.10">
    <property type="entry name" value="Globins"/>
    <property type="match status" value="1"/>
</dbReference>
<dbReference type="PANTHER" id="PTHR22924">
    <property type="entry name" value="LEGHEMOGLOBIN-RELATED"/>
    <property type="match status" value="1"/>
</dbReference>
<dbReference type="PROSITE" id="PS00208">
    <property type="entry name" value="PLANT_GLOBIN"/>
    <property type="match status" value="1"/>
</dbReference>
<evidence type="ECO:0000259" key="15">
    <source>
        <dbReference type="PROSITE" id="PS01033"/>
    </source>
</evidence>
<evidence type="ECO:0000256" key="2">
    <source>
        <dbReference type="ARBA" id="ARBA00004123"/>
    </source>
</evidence>
<feature type="compositionally biased region" description="Polar residues" evidence="14">
    <location>
        <begin position="55"/>
        <end position="72"/>
    </location>
</feature>
<evidence type="ECO:0000256" key="8">
    <source>
        <dbReference type="ARBA" id="ARBA00022723"/>
    </source>
</evidence>
<dbReference type="InterPro" id="IPR019824">
    <property type="entry name" value="Leghaemoglobin_Fe_BS"/>
</dbReference>
<evidence type="ECO:0000256" key="1">
    <source>
        <dbReference type="ARBA" id="ARBA00001970"/>
    </source>
</evidence>
<dbReference type="GO" id="GO:0046872">
    <property type="term" value="F:metal ion binding"/>
    <property type="evidence" value="ECO:0007669"/>
    <property type="project" value="UniProtKB-KW"/>
</dbReference>
<evidence type="ECO:0000256" key="11">
    <source>
        <dbReference type="ARBA" id="ARBA00023242"/>
    </source>
</evidence>
<organism evidence="16 17">
    <name type="scientific">Riccia sorocarpa</name>
    <dbReference type="NCBI Taxonomy" id="122646"/>
    <lineage>
        <taxon>Eukaryota</taxon>
        <taxon>Viridiplantae</taxon>
        <taxon>Streptophyta</taxon>
        <taxon>Embryophyta</taxon>
        <taxon>Marchantiophyta</taxon>
        <taxon>Marchantiopsida</taxon>
        <taxon>Marchantiidae</taxon>
        <taxon>Marchantiales</taxon>
        <taxon>Ricciaceae</taxon>
        <taxon>Riccia</taxon>
    </lineage>
</organism>
<evidence type="ECO:0000256" key="5">
    <source>
        <dbReference type="ARBA" id="ARBA00011738"/>
    </source>
</evidence>
<dbReference type="InterPro" id="IPR000971">
    <property type="entry name" value="Globin"/>
</dbReference>
<dbReference type="GO" id="GO:0016491">
    <property type="term" value="F:oxidoreductase activity"/>
    <property type="evidence" value="ECO:0007669"/>
    <property type="project" value="UniProtKB-KW"/>
</dbReference>
<evidence type="ECO:0000256" key="4">
    <source>
        <dbReference type="ARBA" id="ARBA00007609"/>
    </source>
</evidence>
<protein>
    <recommendedName>
        <fullName evidence="15">Globin domain-containing protein</fullName>
    </recommendedName>
</protein>
<dbReference type="Pfam" id="PF00042">
    <property type="entry name" value="Globin"/>
    <property type="match status" value="1"/>
</dbReference>
<keyword evidence="9" id="KW-0560">Oxidoreductase</keyword>
<evidence type="ECO:0000256" key="6">
    <source>
        <dbReference type="ARBA" id="ARBA00022490"/>
    </source>
</evidence>
<dbReference type="PRINTS" id="PR00188">
    <property type="entry name" value="PLANTGLOBIN"/>
</dbReference>
<dbReference type="PANTHER" id="PTHR22924:SF98">
    <property type="entry name" value="NON-SYMBIOTIC HEMOGLOBIN 3"/>
    <property type="match status" value="1"/>
</dbReference>
<proteinExistence type="inferred from homology"/>
<gene>
    <name evidence="16" type="ORF">R1sor_004143</name>
</gene>
<dbReference type="PROSITE" id="PS01033">
    <property type="entry name" value="GLOBIN"/>
    <property type="match status" value="1"/>
</dbReference>